<organism evidence="3 4">
    <name type="scientific">Lysobacter defluvii IMMIB APB-9 = DSM 18482</name>
    <dbReference type="NCBI Taxonomy" id="1385515"/>
    <lineage>
        <taxon>Bacteria</taxon>
        <taxon>Pseudomonadati</taxon>
        <taxon>Pseudomonadota</taxon>
        <taxon>Gammaproteobacteria</taxon>
        <taxon>Lysobacterales</taxon>
        <taxon>Lysobacteraceae</taxon>
        <taxon>Novilysobacter</taxon>
    </lineage>
</organism>
<feature type="region of interest" description="Disordered" evidence="1">
    <location>
        <begin position="150"/>
        <end position="193"/>
    </location>
</feature>
<dbReference type="STRING" id="1385515.GCA_000423325_00360"/>
<comment type="caution">
    <text evidence="3">The sequence shown here is derived from an EMBL/GenBank/DDBJ whole genome shotgun (WGS) entry which is preliminary data.</text>
</comment>
<sequence>MNQPTREDVGAVGESFGARLREAREGAGLALEEAAARLHMPVASLRALEEDDWDRAGAPIFVRGQLRRYAGFLGVELDMEQVERQLDALAPPPLVSHSHVPRYQRLFEQATRRAMYIAITAFIVVPVWLTTQPHLSNDVEVRSLEVEPAAGESLAGEQPAGRTTPAVPGRTPVLASIGGLRTTPESRPAIPPPVVEGGLELTFSGESWMEVSAPDGSVVEQALLGEGDTRRYAPGEVGEVVLGNVAAVEVRSEGEPVDLAAFARANVARFALSSDGSLQARAD</sequence>
<evidence type="ECO:0000256" key="1">
    <source>
        <dbReference type="SAM" id="MobiDB-lite"/>
    </source>
</evidence>
<dbReference type="SMART" id="SM00530">
    <property type="entry name" value="HTH_XRE"/>
    <property type="match status" value="1"/>
</dbReference>
<dbReference type="AlphaFoldDB" id="A0A0A0M9S7"/>
<keyword evidence="4" id="KW-1185">Reference proteome</keyword>
<dbReference type="Pfam" id="PF13413">
    <property type="entry name" value="HTH_25"/>
    <property type="match status" value="1"/>
</dbReference>
<accession>A0A0A0M9S7</accession>
<dbReference type="PANTHER" id="PTHR34475:SF1">
    <property type="entry name" value="CYTOSKELETON PROTEIN RODZ"/>
    <property type="match status" value="1"/>
</dbReference>
<dbReference type="InterPro" id="IPR001387">
    <property type="entry name" value="Cro/C1-type_HTH"/>
</dbReference>
<evidence type="ECO:0000313" key="4">
    <source>
        <dbReference type="Proteomes" id="UP000030003"/>
    </source>
</evidence>
<feature type="domain" description="HTH cro/C1-type" evidence="2">
    <location>
        <begin position="19"/>
        <end position="80"/>
    </location>
</feature>
<reference evidence="3 4" key="1">
    <citation type="submission" date="2013-08" db="EMBL/GenBank/DDBJ databases">
        <title>Genomic analysis of Lysobacter defluvii.</title>
        <authorList>
            <person name="Wang Q."/>
            <person name="Wang G."/>
        </authorList>
    </citation>
    <scope>NUCLEOTIDE SEQUENCE [LARGE SCALE GENOMIC DNA]</scope>
    <source>
        <strain evidence="3 4">IMMIB APB-9</strain>
    </source>
</reference>
<dbReference type="RefSeq" id="WP_027068914.1">
    <property type="nucleotide sequence ID" value="NZ_AUHT01000004.1"/>
</dbReference>
<name>A0A0A0M9S7_9GAMM</name>
<dbReference type="Proteomes" id="UP000030003">
    <property type="component" value="Unassembled WGS sequence"/>
</dbReference>
<dbReference type="PANTHER" id="PTHR34475">
    <property type="match status" value="1"/>
</dbReference>
<evidence type="ECO:0000313" key="3">
    <source>
        <dbReference type="EMBL" id="KGO99813.1"/>
    </source>
</evidence>
<dbReference type="eggNOG" id="COG1426">
    <property type="taxonomic scope" value="Bacteria"/>
</dbReference>
<dbReference type="EMBL" id="AVBH01000002">
    <property type="protein sequence ID" value="KGO99813.1"/>
    <property type="molecule type" value="Genomic_DNA"/>
</dbReference>
<gene>
    <name evidence="3" type="ORF">N791_09765</name>
</gene>
<dbReference type="InterPro" id="IPR025194">
    <property type="entry name" value="RodZ-like_C"/>
</dbReference>
<dbReference type="InterPro" id="IPR010982">
    <property type="entry name" value="Lambda_DNA-bd_dom_sf"/>
</dbReference>
<proteinExistence type="predicted"/>
<dbReference type="Pfam" id="PF13464">
    <property type="entry name" value="RodZ_C"/>
    <property type="match status" value="1"/>
</dbReference>
<dbReference type="InterPro" id="IPR050400">
    <property type="entry name" value="Bact_Cytoskel_RodZ"/>
</dbReference>
<protein>
    <submittedName>
        <fullName evidence="3">Membrane protein</fullName>
    </submittedName>
</protein>
<dbReference type="Gene3D" id="1.10.260.40">
    <property type="entry name" value="lambda repressor-like DNA-binding domains"/>
    <property type="match status" value="1"/>
</dbReference>
<dbReference type="GO" id="GO:0003677">
    <property type="term" value="F:DNA binding"/>
    <property type="evidence" value="ECO:0007669"/>
    <property type="project" value="InterPro"/>
</dbReference>
<dbReference type="OrthoDB" id="9790252at2"/>
<evidence type="ECO:0000259" key="2">
    <source>
        <dbReference type="SMART" id="SM00530"/>
    </source>
</evidence>